<evidence type="ECO:0000313" key="6">
    <source>
        <dbReference type="Proteomes" id="UP000269198"/>
    </source>
</evidence>
<dbReference type="PANTHER" id="PTHR46796:SF12">
    <property type="entry name" value="HTH-TYPE DNA-BINDING TRANSCRIPTIONAL ACTIVATOR EUTR"/>
    <property type="match status" value="1"/>
</dbReference>
<dbReference type="GO" id="GO:0043565">
    <property type="term" value="F:sequence-specific DNA binding"/>
    <property type="evidence" value="ECO:0007669"/>
    <property type="project" value="InterPro"/>
</dbReference>
<dbReference type="Gene3D" id="3.40.190.10">
    <property type="entry name" value="Periplasmic binding protein-like II"/>
    <property type="match status" value="1"/>
</dbReference>
<dbReference type="InterPro" id="IPR018060">
    <property type="entry name" value="HTH_AraC"/>
</dbReference>
<dbReference type="InterPro" id="IPR050204">
    <property type="entry name" value="AraC_XylS_family_regulators"/>
</dbReference>
<proteinExistence type="predicted"/>
<feature type="domain" description="HTH araC/xylS-type" evidence="4">
    <location>
        <begin position="291"/>
        <end position="392"/>
    </location>
</feature>
<dbReference type="GO" id="GO:0003700">
    <property type="term" value="F:DNA-binding transcription factor activity"/>
    <property type="evidence" value="ECO:0007669"/>
    <property type="project" value="InterPro"/>
</dbReference>
<accession>A0A3N0E301</accession>
<dbReference type="Pfam" id="PF12833">
    <property type="entry name" value="HTH_18"/>
    <property type="match status" value="1"/>
</dbReference>
<dbReference type="InterPro" id="IPR009057">
    <property type="entry name" value="Homeodomain-like_sf"/>
</dbReference>
<dbReference type="PROSITE" id="PS00041">
    <property type="entry name" value="HTH_ARAC_FAMILY_1"/>
    <property type="match status" value="1"/>
</dbReference>
<evidence type="ECO:0000256" key="1">
    <source>
        <dbReference type="ARBA" id="ARBA00023015"/>
    </source>
</evidence>
<keyword evidence="6" id="KW-1185">Reference proteome</keyword>
<evidence type="ECO:0000313" key="5">
    <source>
        <dbReference type="EMBL" id="RNL82206.1"/>
    </source>
</evidence>
<dbReference type="Gene3D" id="1.10.10.60">
    <property type="entry name" value="Homeodomain-like"/>
    <property type="match status" value="1"/>
</dbReference>
<dbReference type="SUPFAM" id="SSF53850">
    <property type="entry name" value="Periplasmic binding protein-like II"/>
    <property type="match status" value="1"/>
</dbReference>
<evidence type="ECO:0000256" key="3">
    <source>
        <dbReference type="ARBA" id="ARBA00023163"/>
    </source>
</evidence>
<gene>
    <name evidence="5" type="ORF">EFW17_20065</name>
</gene>
<keyword evidence="1" id="KW-0805">Transcription regulation</keyword>
<comment type="caution">
    <text evidence="5">The sequence shown here is derived from an EMBL/GenBank/DDBJ whole genome shotgun (WGS) entry which is preliminary data.</text>
</comment>
<dbReference type="SMART" id="SM00342">
    <property type="entry name" value="HTH_ARAC"/>
    <property type="match status" value="1"/>
</dbReference>
<evidence type="ECO:0000259" key="4">
    <source>
        <dbReference type="PROSITE" id="PS01124"/>
    </source>
</evidence>
<dbReference type="PROSITE" id="PS01124">
    <property type="entry name" value="HTH_ARAC_FAMILY_2"/>
    <property type="match status" value="1"/>
</dbReference>
<keyword evidence="2" id="KW-0238">DNA-binding</keyword>
<dbReference type="Pfam" id="PF12974">
    <property type="entry name" value="Phosphonate-bd"/>
    <property type="match status" value="1"/>
</dbReference>
<dbReference type="InterPro" id="IPR018062">
    <property type="entry name" value="HTH_AraC-typ_CS"/>
</dbReference>
<dbReference type="EMBL" id="RJMB01000025">
    <property type="protein sequence ID" value="RNL82206.1"/>
    <property type="molecule type" value="Genomic_DNA"/>
</dbReference>
<name>A0A3N0E301_9ACTN</name>
<protein>
    <submittedName>
        <fullName evidence="5">Helix-turn-helix domain-containing protein</fullName>
    </submittedName>
</protein>
<evidence type="ECO:0000256" key="2">
    <source>
        <dbReference type="ARBA" id="ARBA00023125"/>
    </source>
</evidence>
<sequence>MPFHPIFGYLMADPTATLADAGYSVRFRVFRAATQAFLFGRGELDVITTVPSLMPRLKERYGIDTTFFFPMARWTPGPELLVARDSPAQSIADLEGKRVAIPPLNSRFGAEEAAVLASTGGTIRSYFALRETDTAAEEVVRGRADAAFLEAPATASLLEKGYRPVFSVQEAFDESFGDPAVMNGGFMASSDFVDRNPDFVATLVRHTQEVWAKLQGDPATVISEASRVSGVKPSELELVARVLNLARATDKQMQVSERDIRTWQKIFSLLRTSGFIGEESGGPGALSRTVREVLELIEMEPERPWRVADLARHASVATRTLQEAFRRELGISPLEQLRRTRMERVRRDLVAGDPRWTSVTEVAARWGFFHGGRFAQTYRATYREPPSHTLAR</sequence>
<reference evidence="5 6" key="1">
    <citation type="submission" date="2018-11" db="EMBL/GenBank/DDBJ databases">
        <title>The genome draft of YIM 96095.</title>
        <authorList>
            <person name="Tang S.-K."/>
            <person name="Chunyu W.-X."/>
            <person name="Feng Y.-Z."/>
        </authorList>
    </citation>
    <scope>NUCLEOTIDE SEQUENCE [LARGE SCALE GENOMIC DNA]</scope>
    <source>
        <strain evidence="5 6">YIM 96095</strain>
    </source>
</reference>
<dbReference type="PANTHER" id="PTHR46796">
    <property type="entry name" value="HTH-TYPE TRANSCRIPTIONAL ACTIVATOR RHAS-RELATED"/>
    <property type="match status" value="1"/>
</dbReference>
<dbReference type="SUPFAM" id="SSF46689">
    <property type="entry name" value="Homeodomain-like"/>
    <property type="match status" value="1"/>
</dbReference>
<organism evidence="5 6">
    <name type="scientific">Halostreptopolyspora alba</name>
    <dbReference type="NCBI Taxonomy" id="2487137"/>
    <lineage>
        <taxon>Bacteria</taxon>
        <taxon>Bacillati</taxon>
        <taxon>Actinomycetota</taxon>
        <taxon>Actinomycetes</taxon>
        <taxon>Streptosporangiales</taxon>
        <taxon>Nocardiopsidaceae</taxon>
        <taxon>Halostreptopolyspora</taxon>
    </lineage>
</organism>
<dbReference type="AlphaFoldDB" id="A0A3N0E301"/>
<keyword evidence="3" id="KW-0804">Transcription</keyword>
<dbReference type="Proteomes" id="UP000269198">
    <property type="component" value="Unassembled WGS sequence"/>
</dbReference>